<dbReference type="GO" id="GO:0006508">
    <property type="term" value="P:proteolysis"/>
    <property type="evidence" value="ECO:0007669"/>
    <property type="project" value="UniProtKB-KW"/>
</dbReference>
<reference evidence="9 10" key="1">
    <citation type="journal article" date="2018" name="Nat. Ecol. Evol.">
        <title>Genomic signatures of mitonuclear coevolution across populations of Tigriopus californicus.</title>
        <authorList>
            <person name="Barreto F.S."/>
            <person name="Watson E.T."/>
            <person name="Lima T.G."/>
            <person name="Willett C.S."/>
            <person name="Edmands S."/>
            <person name="Li W."/>
            <person name="Burton R.S."/>
        </authorList>
    </citation>
    <scope>NUCLEOTIDE SEQUENCE [LARGE SCALE GENOMIC DNA]</scope>
    <source>
        <strain evidence="9 10">San Diego</strain>
    </source>
</reference>
<dbReference type="Proteomes" id="UP000318571">
    <property type="component" value="Chromosome 1"/>
</dbReference>
<sequence>MVFAWLLVVEVSTDLAIDRSVDTESDEGSANDLDQEASHATRIVSNSSSDDTVSSPSSQSRGIFDDMASGLSTLLSYGSSPVVDSTSTSNGGLSLVPNHCWYRGENWYRGEKFDCALSITCAISGKKSMDLCNGGLIWTCCVDREKIDRIDPDLGALDNAKCGQIVQQNSIGKKSARIVGGHDSAFGHHPWQAALIKQSFLSKRISCGGALIGKRWVITAAHCVYSTPVSSMRVRLGEWNVREQSEPFPHEDYEVERKIEHKGYEPATFKNDIALVRLNRDVKYRQHIIPVCLPSPNEVFTDKPAVVVGWGRTAHGQLSTPARLQEVEVEVVDSTSCQDWFRQNNRKETIFQKEFICAGFVTGGKDSCQGDSGGPLVTQKDGRGVLIGLVSWGISCARPKLPGVYTNIAHFSSWVQQNIV</sequence>
<dbReference type="PROSITE" id="PS00134">
    <property type="entry name" value="TRYPSIN_HIS"/>
    <property type="match status" value="1"/>
</dbReference>
<evidence type="ECO:0000256" key="6">
    <source>
        <dbReference type="SAM" id="MobiDB-lite"/>
    </source>
</evidence>
<name>A0A553NS60_TIGCA</name>
<organism evidence="9 10">
    <name type="scientific">Tigriopus californicus</name>
    <name type="common">Marine copepod</name>
    <dbReference type="NCBI Taxonomy" id="6832"/>
    <lineage>
        <taxon>Eukaryota</taxon>
        <taxon>Metazoa</taxon>
        <taxon>Ecdysozoa</taxon>
        <taxon>Arthropoda</taxon>
        <taxon>Crustacea</taxon>
        <taxon>Multicrustacea</taxon>
        <taxon>Hexanauplia</taxon>
        <taxon>Copepoda</taxon>
        <taxon>Harpacticoida</taxon>
        <taxon>Harpacticidae</taxon>
        <taxon>Tigriopus</taxon>
    </lineage>
</organism>
<keyword evidence="1 5" id="KW-0645">Protease</keyword>
<evidence type="ECO:0000256" key="1">
    <source>
        <dbReference type="ARBA" id="ARBA00022670"/>
    </source>
</evidence>
<dbReference type="SUPFAM" id="SSF50494">
    <property type="entry name" value="Trypsin-like serine proteases"/>
    <property type="match status" value="1"/>
</dbReference>
<dbReference type="InterPro" id="IPR033116">
    <property type="entry name" value="TRYPSIN_SER"/>
</dbReference>
<keyword evidence="2 5" id="KW-0378">Hydrolase</keyword>
<dbReference type="EMBL" id="VCGU01000010">
    <property type="protein sequence ID" value="TRY68276.1"/>
    <property type="molecule type" value="Genomic_DNA"/>
</dbReference>
<dbReference type="PROSITE" id="PS00135">
    <property type="entry name" value="TRYPSIN_SER"/>
    <property type="match status" value="1"/>
</dbReference>
<dbReference type="CDD" id="cd00190">
    <property type="entry name" value="Tryp_SPc"/>
    <property type="match status" value="1"/>
</dbReference>
<keyword evidence="4" id="KW-1015">Disulfide bond</keyword>
<feature type="compositionally biased region" description="Acidic residues" evidence="6">
    <location>
        <begin position="23"/>
        <end position="35"/>
    </location>
</feature>
<dbReference type="SMART" id="SM00020">
    <property type="entry name" value="Tryp_SPc"/>
    <property type="match status" value="1"/>
</dbReference>
<evidence type="ECO:0000259" key="8">
    <source>
        <dbReference type="PROSITE" id="PS50240"/>
    </source>
</evidence>
<dbReference type="PANTHER" id="PTHR24264">
    <property type="entry name" value="TRYPSIN-RELATED"/>
    <property type="match status" value="1"/>
</dbReference>
<dbReference type="InterPro" id="IPR043504">
    <property type="entry name" value="Peptidase_S1_PA_chymotrypsin"/>
</dbReference>
<dbReference type="PRINTS" id="PR00722">
    <property type="entry name" value="CHYMOTRYPSIN"/>
</dbReference>
<dbReference type="STRING" id="6832.A0A553NS60"/>
<dbReference type="PROSITE" id="PS50240">
    <property type="entry name" value="TRYPSIN_DOM"/>
    <property type="match status" value="1"/>
</dbReference>
<dbReference type="InterPro" id="IPR050127">
    <property type="entry name" value="Serine_Proteases_S1"/>
</dbReference>
<proteinExistence type="predicted"/>
<keyword evidence="7" id="KW-0732">Signal</keyword>
<dbReference type="PANTHER" id="PTHR24264:SF54">
    <property type="entry name" value="PEPTIDASE S1 DOMAIN-CONTAINING PROTEIN"/>
    <property type="match status" value="1"/>
</dbReference>
<evidence type="ECO:0000256" key="3">
    <source>
        <dbReference type="ARBA" id="ARBA00022825"/>
    </source>
</evidence>
<feature type="domain" description="Peptidase S1" evidence="8">
    <location>
        <begin position="178"/>
        <end position="420"/>
    </location>
</feature>
<evidence type="ECO:0000256" key="5">
    <source>
        <dbReference type="RuleBase" id="RU363034"/>
    </source>
</evidence>
<feature type="chain" id="PRO_5022206688" description="Peptidase S1 domain-containing protein" evidence="7">
    <location>
        <begin position="17"/>
        <end position="420"/>
    </location>
</feature>
<dbReference type="GO" id="GO:0004252">
    <property type="term" value="F:serine-type endopeptidase activity"/>
    <property type="evidence" value="ECO:0007669"/>
    <property type="project" value="InterPro"/>
</dbReference>
<dbReference type="InterPro" id="IPR009003">
    <property type="entry name" value="Peptidase_S1_PA"/>
</dbReference>
<dbReference type="OMA" id="PHEDYEV"/>
<evidence type="ECO:0000256" key="4">
    <source>
        <dbReference type="ARBA" id="ARBA00023157"/>
    </source>
</evidence>
<dbReference type="Pfam" id="PF00089">
    <property type="entry name" value="Trypsin"/>
    <property type="match status" value="1"/>
</dbReference>
<keyword evidence="10" id="KW-1185">Reference proteome</keyword>
<dbReference type="InterPro" id="IPR001254">
    <property type="entry name" value="Trypsin_dom"/>
</dbReference>
<dbReference type="AlphaFoldDB" id="A0A553NS60"/>
<dbReference type="InterPro" id="IPR001314">
    <property type="entry name" value="Peptidase_S1A"/>
</dbReference>
<evidence type="ECO:0000313" key="10">
    <source>
        <dbReference type="Proteomes" id="UP000318571"/>
    </source>
</evidence>
<protein>
    <recommendedName>
        <fullName evidence="8">Peptidase S1 domain-containing protein</fullName>
    </recommendedName>
</protein>
<feature type="compositionally biased region" description="Low complexity" evidence="6">
    <location>
        <begin position="45"/>
        <end position="60"/>
    </location>
</feature>
<evidence type="ECO:0000256" key="7">
    <source>
        <dbReference type="SAM" id="SignalP"/>
    </source>
</evidence>
<feature type="region of interest" description="Disordered" evidence="6">
    <location>
        <begin position="21"/>
        <end position="61"/>
    </location>
</feature>
<dbReference type="InterPro" id="IPR018114">
    <property type="entry name" value="TRYPSIN_HIS"/>
</dbReference>
<dbReference type="Gene3D" id="2.40.10.10">
    <property type="entry name" value="Trypsin-like serine proteases"/>
    <property type="match status" value="1"/>
</dbReference>
<feature type="signal peptide" evidence="7">
    <location>
        <begin position="1"/>
        <end position="16"/>
    </location>
</feature>
<dbReference type="FunFam" id="2.40.10.10:FF:000006">
    <property type="entry name" value="Serine proteinase stubble"/>
    <property type="match status" value="1"/>
</dbReference>
<gene>
    <name evidence="9" type="ORF">TCAL_05636</name>
</gene>
<accession>A0A553NS60</accession>
<comment type="caution">
    <text evidence="9">The sequence shown here is derived from an EMBL/GenBank/DDBJ whole genome shotgun (WGS) entry which is preliminary data.</text>
</comment>
<evidence type="ECO:0000256" key="2">
    <source>
        <dbReference type="ARBA" id="ARBA00022801"/>
    </source>
</evidence>
<evidence type="ECO:0000313" key="9">
    <source>
        <dbReference type="EMBL" id="TRY68276.1"/>
    </source>
</evidence>
<keyword evidence="3 5" id="KW-0720">Serine protease</keyword>
<dbReference type="GO" id="GO:0005615">
    <property type="term" value="C:extracellular space"/>
    <property type="evidence" value="ECO:0007669"/>
    <property type="project" value="TreeGrafter"/>
</dbReference>